<feature type="compositionally biased region" description="Low complexity" evidence="1">
    <location>
        <begin position="75"/>
        <end position="84"/>
    </location>
</feature>
<keyword evidence="4" id="KW-1185">Reference proteome</keyword>
<accession>F2WVK1</accession>
<gene>
    <name evidence="3" type="primary">hyp10</name>
</gene>
<keyword evidence="3" id="KW-0496">Mitochondrion</keyword>
<feature type="compositionally biased region" description="Basic and acidic residues" evidence="1">
    <location>
        <begin position="85"/>
        <end position="100"/>
    </location>
</feature>
<dbReference type="EMBL" id="HQ259115">
    <property type="protein sequence ID" value="ADO51593.1"/>
    <property type="molecule type" value="Genomic_DNA"/>
</dbReference>
<keyword evidence="2" id="KW-0812">Transmembrane</keyword>
<feature type="transmembrane region" description="Helical" evidence="2">
    <location>
        <begin position="20"/>
        <end position="38"/>
    </location>
</feature>
<dbReference type="AlphaFoldDB" id="F2WVK1"/>
<feature type="region of interest" description="Disordered" evidence="1">
    <location>
        <begin position="66"/>
        <end position="108"/>
    </location>
</feature>
<dbReference type="RefSeq" id="YP_004376372.1">
    <property type="nucleotide sequence ID" value="NC_015400.1"/>
</dbReference>
<keyword evidence="2" id="KW-0472">Membrane</keyword>
<reference key="2">
    <citation type="journal article" date="2012" name="Fungal Biol.">
        <title>The mitochondrial genome of Moniliophthora roreri, the frosty pod rot pathogen of cacao.</title>
        <authorList>
            <person name="Costa G.G.L."/>
            <person name="Cabrera O.G."/>
            <person name="Tiburcio R.A."/>
            <person name="Medrano F.J."/>
            <person name="Carazzolle M.F."/>
            <person name="Thomazella D.P.T."/>
            <person name="Schuster S.C."/>
            <person name="Carlson J.E."/>
            <person name="Guiltinan M.J."/>
            <person name="Bailey B.A."/>
            <person name="Mieczkowski P."/>
            <person name="Pereira G.A.G."/>
            <person name="Meinhardt L.W."/>
        </authorList>
    </citation>
    <scope>NUCLEOTIDE SEQUENCE [LARGE SCALE GENOMIC DNA]</scope>
    <source>
        <strain>MCA 2997</strain>
    </source>
</reference>
<keyword evidence="2" id="KW-1133">Transmembrane helix</keyword>
<proteinExistence type="predicted"/>
<organism>
    <name type="scientific">Moniliophthora roreri (strain MCA 2997)</name>
    <name type="common">Cocoa frosty pod rot fungus</name>
    <name type="synonym">Crinipellis roreri</name>
    <dbReference type="NCBI Taxonomy" id="1381753"/>
    <lineage>
        <taxon>Eukaryota</taxon>
        <taxon>Fungi</taxon>
        <taxon>Dikarya</taxon>
        <taxon>Basidiomycota</taxon>
        <taxon>Agaricomycotina</taxon>
        <taxon>Agaricomycetes</taxon>
        <taxon>Agaricomycetidae</taxon>
        <taxon>Agaricales</taxon>
        <taxon>Marasmiineae</taxon>
        <taxon>Marasmiaceae</taxon>
        <taxon>Moniliophthora</taxon>
    </lineage>
</organism>
<evidence type="ECO:0000256" key="1">
    <source>
        <dbReference type="SAM" id="MobiDB-lite"/>
    </source>
</evidence>
<dbReference type="GeneID" id="10446095"/>
<evidence type="ECO:0000313" key="4">
    <source>
        <dbReference type="Proteomes" id="UP000017559"/>
    </source>
</evidence>
<evidence type="ECO:0000256" key="2">
    <source>
        <dbReference type="SAM" id="Phobius"/>
    </source>
</evidence>
<geneLocation type="mitochondrion" evidence="3"/>
<protein>
    <submittedName>
        <fullName evidence="3">Hyp10</fullName>
    </submittedName>
</protein>
<name>F2WVK1_MONRO</name>
<dbReference type="Proteomes" id="UP000017559">
    <property type="component" value="Mitochondrion"/>
</dbReference>
<evidence type="ECO:0000313" key="3">
    <source>
        <dbReference type="EMBL" id="ADO51593.1"/>
    </source>
</evidence>
<reference evidence="3" key="1">
    <citation type="submission" date="2010-09" db="EMBL/GenBank/DDBJ databases">
        <authorList>
            <person name="Garcia O."/>
            <person name="Costa G.G.L."/>
            <person name="Tiburcio R.A."/>
            <person name="Medrano F.J."/>
            <person name="Carazzolle M.F."/>
            <person name="Thomazella D.T."/>
            <person name="Schuster S.C."/>
            <person name="Carlson J.E."/>
            <person name="Guiltinan M.J."/>
            <person name="Bailey B.A."/>
            <person name="Mieckowski P."/>
            <person name="Pereira G.A.G."/>
            <person name="Meinhardt L.W."/>
        </authorList>
    </citation>
    <scope>NUCLEOTIDE SEQUENCE</scope>
</reference>
<sequence length="108" mass="11802">MVISQLNQIFINLINDYSFLLDYNIIITSISLSILILLSGKASRILGEVQKVVGIAAGGTIIYNSWVKPRGGSSGSESNNNNNNNDKDKDKKTSNKDEQATKNVSNKK</sequence>